<comment type="similarity">
    <text evidence="6">Belongs to the nlpA lipoprotein family.</text>
</comment>
<accession>A0A0D1BRZ7</accession>
<dbReference type="RefSeq" id="WP_003489518.1">
    <property type="nucleotide sequence ID" value="NZ_JXSU01000007.1"/>
</dbReference>
<dbReference type="EMBL" id="JXSU01000007">
    <property type="protein sequence ID" value="KIS23085.1"/>
    <property type="molecule type" value="Genomic_DNA"/>
</dbReference>
<dbReference type="SUPFAM" id="SSF53850">
    <property type="entry name" value="Periplasmic binding protein-like II"/>
    <property type="match status" value="1"/>
</dbReference>
<keyword evidence="2" id="KW-0732">Signal</keyword>
<dbReference type="NCBIfam" id="TIGR00363">
    <property type="entry name" value="MetQ/NlpA family lipoprotein"/>
    <property type="match status" value="1"/>
</dbReference>
<organism evidence="8 9">
    <name type="scientific">Clostridium botulinum B2 450</name>
    <dbReference type="NCBI Taxonomy" id="1379739"/>
    <lineage>
        <taxon>Bacteria</taxon>
        <taxon>Bacillati</taxon>
        <taxon>Bacillota</taxon>
        <taxon>Clostridia</taxon>
        <taxon>Eubacteriales</taxon>
        <taxon>Clostridiaceae</taxon>
        <taxon>Clostridium</taxon>
    </lineage>
</organism>
<evidence type="ECO:0000256" key="7">
    <source>
        <dbReference type="PIRSR" id="PIRSR002854-1"/>
    </source>
</evidence>
<dbReference type="PATRIC" id="fig|1379739.3.peg.1454"/>
<protein>
    <recommendedName>
        <fullName evidence="6">Lipoprotein</fullName>
    </recommendedName>
</protein>
<evidence type="ECO:0000256" key="6">
    <source>
        <dbReference type="PIRNR" id="PIRNR002854"/>
    </source>
</evidence>
<dbReference type="Proteomes" id="UP000032250">
    <property type="component" value="Unassembled WGS sequence"/>
</dbReference>
<dbReference type="GO" id="GO:0016020">
    <property type="term" value="C:membrane"/>
    <property type="evidence" value="ECO:0007669"/>
    <property type="project" value="UniProtKB-SubCell"/>
</dbReference>
<dbReference type="PANTHER" id="PTHR30429">
    <property type="entry name" value="D-METHIONINE-BINDING LIPOPROTEIN METQ"/>
    <property type="match status" value="1"/>
</dbReference>
<dbReference type="PIRSF" id="PIRSF002854">
    <property type="entry name" value="MetQ"/>
    <property type="match status" value="1"/>
</dbReference>
<dbReference type="PROSITE" id="PS51257">
    <property type="entry name" value="PROKAR_LIPOPROTEIN"/>
    <property type="match status" value="1"/>
</dbReference>
<comment type="subcellular location">
    <subcellularLocation>
        <location evidence="1">Membrane</location>
        <topology evidence="1">Lipid-anchor</topology>
    </subcellularLocation>
</comment>
<reference evidence="8 9" key="1">
    <citation type="submission" date="2014-06" db="EMBL/GenBank/DDBJ databases">
        <title>Genome characterization of distinct group I Clostridium botulinum lineages.</title>
        <authorList>
            <person name="Giordani F."/>
            <person name="Anselmo A."/>
            <person name="Fillo S."/>
            <person name="Palozzi A.M."/>
            <person name="Fortunato A."/>
            <person name="Gentile B."/>
            <person name="Ciammaruconi A."/>
            <person name="Anniballi F."/>
            <person name="De Medici D."/>
            <person name="Lista F."/>
        </authorList>
    </citation>
    <scope>NUCLEOTIDE SEQUENCE [LARGE SCALE GENOMIC DNA]</scope>
    <source>
        <strain evidence="8 9">B2 450</strain>
    </source>
</reference>
<keyword evidence="5 6" id="KW-0449">Lipoprotein</keyword>
<proteinExistence type="inferred from homology"/>
<dbReference type="HOGENOM" id="CLU_067080_0_0_9"/>
<evidence type="ECO:0000256" key="5">
    <source>
        <dbReference type="ARBA" id="ARBA00023288"/>
    </source>
</evidence>
<name>A0A0D1BRZ7_CLOBO</name>
<feature type="lipid moiety-binding region" description="S-diacylglycerol cysteine" evidence="7">
    <location>
        <position position="22"/>
    </location>
</feature>
<dbReference type="InterPro" id="IPR004872">
    <property type="entry name" value="Lipoprotein_NlpA"/>
</dbReference>
<evidence type="ECO:0000313" key="9">
    <source>
        <dbReference type="Proteomes" id="UP000032250"/>
    </source>
</evidence>
<dbReference type="AlphaFoldDB" id="A0A0D1BRZ7"/>
<keyword evidence="4" id="KW-0564">Palmitate</keyword>
<evidence type="ECO:0000256" key="1">
    <source>
        <dbReference type="ARBA" id="ARBA00004635"/>
    </source>
</evidence>
<keyword evidence="3" id="KW-0472">Membrane</keyword>
<sequence length="270" mass="30112">MNKKRLLGIVLSVFLTLGVVGCSSKESKETVNDKKTIIVGATPVPAGEILKEAKPVLEKKGYKLEIKEFTDYVTPNTALNDGEIDANFFQHIPYLEKFNAEKKTELVPVAKIFIAPLAVYSKKIKNIEELKNGSTIALPNDPTNETRALKLLEKAGLIKLKQGDTLTKTDITENKKNIKIEEIDAPQIPRVLNDIDAAVINTNYAIEADLNPTKDSILIEDKNSPYVNVIAVRKEDKDKDYIKALSEALQSKEVKNYINKKYKGILIPTF</sequence>
<dbReference type="PANTHER" id="PTHR30429:SF0">
    <property type="entry name" value="METHIONINE-BINDING LIPOPROTEIN METQ"/>
    <property type="match status" value="1"/>
</dbReference>
<evidence type="ECO:0000313" key="8">
    <source>
        <dbReference type="EMBL" id="KIS23085.1"/>
    </source>
</evidence>
<comment type="caution">
    <text evidence="8">The sequence shown here is derived from an EMBL/GenBank/DDBJ whole genome shotgun (WGS) entry which is preliminary data.</text>
</comment>
<dbReference type="Pfam" id="PF03180">
    <property type="entry name" value="Lipoprotein_9"/>
    <property type="match status" value="1"/>
</dbReference>
<gene>
    <name evidence="8" type="ORF">N495_05640</name>
</gene>
<dbReference type="Gene3D" id="3.40.190.10">
    <property type="entry name" value="Periplasmic binding protein-like II"/>
    <property type="match status" value="2"/>
</dbReference>
<evidence type="ECO:0000256" key="4">
    <source>
        <dbReference type="ARBA" id="ARBA00023139"/>
    </source>
</evidence>
<evidence type="ECO:0000256" key="2">
    <source>
        <dbReference type="ARBA" id="ARBA00022729"/>
    </source>
</evidence>
<dbReference type="CDD" id="cd13597">
    <property type="entry name" value="PBP2_lipoprotein_Tp32"/>
    <property type="match status" value="1"/>
</dbReference>
<dbReference type="OrthoDB" id="9812878at2"/>
<evidence type="ECO:0000256" key="3">
    <source>
        <dbReference type="ARBA" id="ARBA00023136"/>
    </source>
</evidence>